<keyword evidence="2" id="KW-1185">Reference proteome</keyword>
<reference evidence="1 2" key="2">
    <citation type="journal article" date="2022" name="Mol. Biol. Evol.">
        <title>Comparative Genomics Reveals Insights into the Divergent Evolution of Astigmatic Mites and Household Pest Adaptations.</title>
        <authorList>
            <person name="Xiong Q."/>
            <person name="Wan A.T."/>
            <person name="Liu X."/>
            <person name="Fung C.S."/>
            <person name="Xiao X."/>
            <person name="Malainual N."/>
            <person name="Hou J."/>
            <person name="Wang L."/>
            <person name="Wang M."/>
            <person name="Yang K.Y."/>
            <person name="Cui Y."/>
            <person name="Leung E.L."/>
            <person name="Nong W."/>
            <person name="Shin S.K."/>
            <person name="Au S.W."/>
            <person name="Jeong K.Y."/>
            <person name="Chew F.T."/>
            <person name="Hui J.H."/>
            <person name="Leung T.F."/>
            <person name="Tungtrongchitr A."/>
            <person name="Zhong N."/>
            <person name="Liu Z."/>
            <person name="Tsui S.K."/>
        </authorList>
    </citation>
    <scope>NUCLEOTIDE SEQUENCE [LARGE SCALE GENOMIC DNA]</scope>
    <source>
        <strain evidence="1">Derp</strain>
    </source>
</reference>
<reference evidence="1 2" key="1">
    <citation type="journal article" date="2018" name="J. Allergy Clin. Immunol.">
        <title>High-quality assembly of Dermatophagoides pteronyssinus genome and transcriptome reveals a wide range of novel allergens.</title>
        <authorList>
            <person name="Liu X.Y."/>
            <person name="Yang K.Y."/>
            <person name="Wang M.Q."/>
            <person name="Kwok J.S."/>
            <person name="Zeng X."/>
            <person name="Yang Z."/>
            <person name="Xiao X.J."/>
            <person name="Lau C.P."/>
            <person name="Li Y."/>
            <person name="Huang Z.M."/>
            <person name="Ba J.G."/>
            <person name="Yim A.K."/>
            <person name="Ouyang C.Y."/>
            <person name="Ngai S.M."/>
            <person name="Chan T.F."/>
            <person name="Leung E.L."/>
            <person name="Liu L."/>
            <person name="Liu Z.G."/>
            <person name="Tsui S.K."/>
        </authorList>
    </citation>
    <scope>NUCLEOTIDE SEQUENCE [LARGE SCALE GENOMIC DNA]</scope>
    <source>
        <strain evidence="1">Derp</strain>
    </source>
</reference>
<dbReference type="Proteomes" id="UP000887458">
    <property type="component" value="Unassembled WGS sequence"/>
</dbReference>
<organism evidence="1 2">
    <name type="scientific">Dermatophagoides pteronyssinus</name>
    <name type="common">European house dust mite</name>
    <dbReference type="NCBI Taxonomy" id="6956"/>
    <lineage>
        <taxon>Eukaryota</taxon>
        <taxon>Metazoa</taxon>
        <taxon>Ecdysozoa</taxon>
        <taxon>Arthropoda</taxon>
        <taxon>Chelicerata</taxon>
        <taxon>Arachnida</taxon>
        <taxon>Acari</taxon>
        <taxon>Acariformes</taxon>
        <taxon>Sarcoptiformes</taxon>
        <taxon>Astigmata</taxon>
        <taxon>Psoroptidia</taxon>
        <taxon>Analgoidea</taxon>
        <taxon>Pyroglyphidae</taxon>
        <taxon>Dermatophagoidinae</taxon>
        <taxon>Dermatophagoides</taxon>
    </lineage>
</organism>
<sequence>MVKLLLEHDISILLKQSIFPDFTDPILYYTIDSGSIKLVKLEFKFIIMKKGELQISFNDN</sequence>
<name>A0ABQ8JU99_DERPT</name>
<gene>
    <name evidence="1" type="ORF">DERP_015298</name>
</gene>
<evidence type="ECO:0008006" key="3">
    <source>
        <dbReference type="Google" id="ProtNLM"/>
    </source>
</evidence>
<evidence type="ECO:0000313" key="1">
    <source>
        <dbReference type="EMBL" id="KAH9425973.1"/>
    </source>
</evidence>
<proteinExistence type="predicted"/>
<accession>A0ABQ8JU99</accession>
<protein>
    <recommendedName>
        <fullName evidence="3">AraC family transcriptional regulator</fullName>
    </recommendedName>
</protein>
<comment type="caution">
    <text evidence="1">The sequence shown here is derived from an EMBL/GenBank/DDBJ whole genome shotgun (WGS) entry which is preliminary data.</text>
</comment>
<dbReference type="EMBL" id="NJHN03000014">
    <property type="protein sequence ID" value="KAH9425973.1"/>
    <property type="molecule type" value="Genomic_DNA"/>
</dbReference>
<evidence type="ECO:0000313" key="2">
    <source>
        <dbReference type="Proteomes" id="UP000887458"/>
    </source>
</evidence>